<evidence type="ECO:0000256" key="8">
    <source>
        <dbReference type="ARBA" id="ARBA00022989"/>
    </source>
</evidence>
<dbReference type="AlphaFoldDB" id="A0A1I2GJT7"/>
<dbReference type="EC" id="2.7.13.3" evidence="3"/>
<gene>
    <name evidence="15" type="ORF">SAMN05216251_10993</name>
</gene>
<evidence type="ECO:0000256" key="6">
    <source>
        <dbReference type="ARBA" id="ARBA00022692"/>
    </source>
</evidence>
<dbReference type="InterPro" id="IPR052162">
    <property type="entry name" value="Sensor_kinase/Photoreceptor"/>
</dbReference>
<evidence type="ECO:0000256" key="10">
    <source>
        <dbReference type="SAM" id="Coils"/>
    </source>
</evidence>
<evidence type="ECO:0000256" key="12">
    <source>
        <dbReference type="SAM" id="Phobius"/>
    </source>
</evidence>
<dbReference type="PANTHER" id="PTHR43304">
    <property type="entry name" value="PHYTOCHROME-LIKE PROTEIN CPH1"/>
    <property type="match status" value="1"/>
</dbReference>
<evidence type="ECO:0000256" key="9">
    <source>
        <dbReference type="ARBA" id="ARBA00023012"/>
    </source>
</evidence>
<dbReference type="CDD" id="cd00082">
    <property type="entry name" value="HisKA"/>
    <property type="match status" value="1"/>
</dbReference>
<feature type="domain" description="HAMP" evidence="14">
    <location>
        <begin position="267"/>
        <end position="319"/>
    </location>
</feature>
<evidence type="ECO:0000256" key="4">
    <source>
        <dbReference type="ARBA" id="ARBA00022553"/>
    </source>
</evidence>
<evidence type="ECO:0000256" key="5">
    <source>
        <dbReference type="ARBA" id="ARBA00022679"/>
    </source>
</evidence>
<comment type="subcellular location">
    <subcellularLocation>
        <location evidence="2">Cell membrane</location>
    </subcellularLocation>
</comment>
<keyword evidence="5" id="KW-0808">Transferase</keyword>
<keyword evidence="10" id="KW-0175">Coiled coil</keyword>
<dbReference type="Pfam" id="PF05227">
    <property type="entry name" value="CHASE3"/>
    <property type="match status" value="1"/>
</dbReference>
<evidence type="ECO:0000313" key="16">
    <source>
        <dbReference type="Proteomes" id="UP000199323"/>
    </source>
</evidence>
<dbReference type="RefSeq" id="WP_245796108.1">
    <property type="nucleotide sequence ID" value="NZ_FONG01000009.1"/>
</dbReference>
<feature type="compositionally biased region" description="Low complexity" evidence="11">
    <location>
        <begin position="13"/>
        <end position="35"/>
    </location>
</feature>
<evidence type="ECO:0000259" key="14">
    <source>
        <dbReference type="PROSITE" id="PS50885"/>
    </source>
</evidence>
<comment type="catalytic activity">
    <reaction evidence="1">
        <text>ATP + protein L-histidine = ADP + protein N-phospho-L-histidine.</text>
        <dbReference type="EC" id="2.7.13.3"/>
    </reaction>
</comment>
<dbReference type="InterPro" id="IPR003594">
    <property type="entry name" value="HATPase_dom"/>
</dbReference>
<evidence type="ECO:0000256" key="3">
    <source>
        <dbReference type="ARBA" id="ARBA00012438"/>
    </source>
</evidence>
<feature type="compositionally biased region" description="Polar residues" evidence="11">
    <location>
        <begin position="1"/>
        <end position="10"/>
    </location>
</feature>
<keyword evidence="4" id="KW-0597">Phosphoprotein</keyword>
<dbReference type="Proteomes" id="UP000199323">
    <property type="component" value="Unassembled WGS sequence"/>
</dbReference>
<dbReference type="EMBL" id="FONG01000009">
    <property type="protein sequence ID" value="SFF17220.1"/>
    <property type="molecule type" value="Genomic_DNA"/>
</dbReference>
<keyword evidence="6 12" id="KW-0812">Transmembrane</keyword>
<feature type="domain" description="Histidine kinase" evidence="13">
    <location>
        <begin position="355"/>
        <end position="571"/>
    </location>
</feature>
<evidence type="ECO:0000256" key="2">
    <source>
        <dbReference type="ARBA" id="ARBA00004236"/>
    </source>
</evidence>
<sequence>MSDVNGTSGRNGADSTDNADSTSSTSGVGDTAGASEAIAPDAPETPDGSDASKTGRRQVSGRLTVQGWFQLVLGIMTLLVIVFAVIGAQLLSRTTTISDHLSNNVQPARVESVRLQTALLDQETGVRGYVLTHSLEFFQPYKDGLAEQKRVNARLKPLIAGNTRSMKDLTALTVAADHWRNVYAKPLTADATAGVPVDSDRALLDGSKKAFDDVRTLFTIQDTHLQAERQRSQDELKHVRGERDAVLLAMLASFLAAVVVLAVLVRQIVGRPLLRLRHASLRVAGGDFDTPIESSGPADLQVLAEAVEAMRGGIAGALAQARDQRELLAVQALELTEQSEELRRSNAELEQFAYVASHDLQEPLRKVASFCQLLEKRYRHALDERGVQYIDFAVDGARRMQILINDLLAFSRVGRAQDDHRPVQLDATLDQALYNLADRLEESGARVERPKALPDTVGDATLLALVWQNLIGNAIKFRAADRTPVITVEAGTAPDGSLALSVTDNGIGIQEEFSEKVFVLFQRLHSRNTYEGTGIGLAMCRKIVEHHGGRISVDNEYTGGTRIRFTLAVPQEGPADAAGALPGPSRDTGALPGAAGAVETAGVPGTPGDTEG</sequence>
<feature type="region of interest" description="Disordered" evidence="11">
    <location>
        <begin position="1"/>
        <end position="56"/>
    </location>
</feature>
<dbReference type="STRING" id="380248.SAMN05216251_10993"/>
<evidence type="ECO:0000256" key="1">
    <source>
        <dbReference type="ARBA" id="ARBA00000085"/>
    </source>
</evidence>
<evidence type="ECO:0000256" key="7">
    <source>
        <dbReference type="ARBA" id="ARBA00022777"/>
    </source>
</evidence>
<feature type="transmembrane region" description="Helical" evidence="12">
    <location>
        <begin position="245"/>
        <end position="265"/>
    </location>
</feature>
<keyword evidence="8 12" id="KW-1133">Transmembrane helix</keyword>
<evidence type="ECO:0000259" key="13">
    <source>
        <dbReference type="PROSITE" id="PS50109"/>
    </source>
</evidence>
<dbReference type="GO" id="GO:0000155">
    <property type="term" value="F:phosphorelay sensor kinase activity"/>
    <property type="evidence" value="ECO:0007669"/>
    <property type="project" value="InterPro"/>
</dbReference>
<dbReference type="SUPFAM" id="SSF47384">
    <property type="entry name" value="Homodimeric domain of signal transducing histidine kinase"/>
    <property type="match status" value="1"/>
</dbReference>
<feature type="region of interest" description="Disordered" evidence="11">
    <location>
        <begin position="574"/>
        <end position="612"/>
    </location>
</feature>
<dbReference type="SMART" id="SM00304">
    <property type="entry name" value="HAMP"/>
    <property type="match status" value="1"/>
</dbReference>
<dbReference type="CDD" id="cd06225">
    <property type="entry name" value="HAMP"/>
    <property type="match status" value="1"/>
</dbReference>
<dbReference type="InterPro" id="IPR003660">
    <property type="entry name" value="HAMP_dom"/>
</dbReference>
<keyword evidence="7" id="KW-0418">Kinase</keyword>
<dbReference type="PRINTS" id="PR00344">
    <property type="entry name" value="BCTRLSENSOR"/>
</dbReference>
<feature type="compositionally biased region" description="Low complexity" evidence="11">
    <location>
        <begin position="574"/>
        <end position="584"/>
    </location>
</feature>
<dbReference type="SUPFAM" id="SSF158472">
    <property type="entry name" value="HAMP domain-like"/>
    <property type="match status" value="1"/>
</dbReference>
<organism evidence="15 16">
    <name type="scientific">Actinacidiphila alni</name>
    <dbReference type="NCBI Taxonomy" id="380248"/>
    <lineage>
        <taxon>Bacteria</taxon>
        <taxon>Bacillati</taxon>
        <taxon>Actinomycetota</taxon>
        <taxon>Actinomycetes</taxon>
        <taxon>Kitasatosporales</taxon>
        <taxon>Streptomycetaceae</taxon>
        <taxon>Actinacidiphila</taxon>
    </lineage>
</organism>
<dbReference type="PROSITE" id="PS50885">
    <property type="entry name" value="HAMP"/>
    <property type="match status" value="1"/>
</dbReference>
<feature type="coiled-coil region" evidence="10">
    <location>
        <begin position="318"/>
        <end position="352"/>
    </location>
</feature>
<dbReference type="InterPro" id="IPR007891">
    <property type="entry name" value="CHASE3"/>
</dbReference>
<protein>
    <recommendedName>
        <fullName evidence="3">histidine kinase</fullName>
        <ecNumber evidence="3">2.7.13.3</ecNumber>
    </recommendedName>
</protein>
<dbReference type="Gene3D" id="6.10.340.10">
    <property type="match status" value="1"/>
</dbReference>
<dbReference type="Gene3D" id="3.30.565.10">
    <property type="entry name" value="Histidine kinase-like ATPase, C-terminal domain"/>
    <property type="match status" value="1"/>
</dbReference>
<dbReference type="PROSITE" id="PS50109">
    <property type="entry name" value="HIS_KIN"/>
    <property type="match status" value="1"/>
</dbReference>
<dbReference type="InterPro" id="IPR004358">
    <property type="entry name" value="Sig_transdc_His_kin-like_C"/>
</dbReference>
<keyword evidence="12" id="KW-0472">Membrane</keyword>
<reference evidence="15 16" key="1">
    <citation type="submission" date="2016-10" db="EMBL/GenBank/DDBJ databases">
        <authorList>
            <person name="de Groot N.N."/>
        </authorList>
    </citation>
    <scope>NUCLEOTIDE SEQUENCE [LARGE SCALE GENOMIC DNA]</scope>
    <source>
        <strain evidence="15 16">CGMCC 4.3510</strain>
    </source>
</reference>
<proteinExistence type="predicted"/>
<keyword evidence="9" id="KW-0902">Two-component regulatory system</keyword>
<keyword evidence="16" id="KW-1185">Reference proteome</keyword>
<dbReference type="InterPro" id="IPR036097">
    <property type="entry name" value="HisK_dim/P_sf"/>
</dbReference>
<evidence type="ECO:0000313" key="15">
    <source>
        <dbReference type="EMBL" id="SFF17220.1"/>
    </source>
</evidence>
<feature type="transmembrane region" description="Helical" evidence="12">
    <location>
        <begin position="68"/>
        <end position="91"/>
    </location>
</feature>
<dbReference type="SUPFAM" id="SSF55874">
    <property type="entry name" value="ATPase domain of HSP90 chaperone/DNA topoisomerase II/histidine kinase"/>
    <property type="match status" value="1"/>
</dbReference>
<dbReference type="SMART" id="SM00387">
    <property type="entry name" value="HATPase_c"/>
    <property type="match status" value="1"/>
</dbReference>
<dbReference type="PANTHER" id="PTHR43304:SF1">
    <property type="entry name" value="PAC DOMAIN-CONTAINING PROTEIN"/>
    <property type="match status" value="1"/>
</dbReference>
<evidence type="ECO:0000256" key="11">
    <source>
        <dbReference type="SAM" id="MobiDB-lite"/>
    </source>
</evidence>
<accession>A0A1I2GJT7</accession>
<dbReference type="Pfam" id="PF00512">
    <property type="entry name" value="HisKA"/>
    <property type="match status" value="1"/>
</dbReference>
<dbReference type="Gene3D" id="1.10.287.130">
    <property type="match status" value="1"/>
</dbReference>
<dbReference type="SMART" id="SM00388">
    <property type="entry name" value="HisKA"/>
    <property type="match status" value="1"/>
</dbReference>
<dbReference type="InterPro" id="IPR036890">
    <property type="entry name" value="HATPase_C_sf"/>
</dbReference>
<dbReference type="InterPro" id="IPR005467">
    <property type="entry name" value="His_kinase_dom"/>
</dbReference>
<dbReference type="InterPro" id="IPR003661">
    <property type="entry name" value="HisK_dim/P_dom"/>
</dbReference>
<dbReference type="Pfam" id="PF02518">
    <property type="entry name" value="HATPase_c"/>
    <property type="match status" value="1"/>
</dbReference>
<name>A0A1I2GJT7_9ACTN</name>
<dbReference type="Pfam" id="PF00672">
    <property type="entry name" value="HAMP"/>
    <property type="match status" value="1"/>
</dbReference>
<dbReference type="GO" id="GO:0005886">
    <property type="term" value="C:plasma membrane"/>
    <property type="evidence" value="ECO:0007669"/>
    <property type="project" value="UniProtKB-SubCell"/>
</dbReference>